<dbReference type="Proteomes" id="UP000278180">
    <property type="component" value="Unassembled WGS sequence"/>
</dbReference>
<dbReference type="EMBL" id="RBSL01000526">
    <property type="protein sequence ID" value="RMS18636.1"/>
    <property type="molecule type" value="Genomic_DNA"/>
</dbReference>
<name>A0A3M5AZV5_PSESS</name>
<accession>A0A3M5AZV5</accession>
<comment type="caution">
    <text evidence="1">The sequence shown here is derived from an EMBL/GenBank/DDBJ whole genome shotgun (WGS) entry which is preliminary data.</text>
</comment>
<proteinExistence type="predicted"/>
<reference evidence="3 4" key="1">
    <citation type="submission" date="2018-08" db="EMBL/GenBank/DDBJ databases">
        <title>Recombination of ecologically and evolutionarily significant loci maintains genetic cohesion in the Pseudomonas syringae species complex.</title>
        <authorList>
            <person name="Dillon M."/>
            <person name="Thakur S."/>
            <person name="Almeida R.N.D."/>
            <person name="Weir B.S."/>
            <person name="Guttman D.S."/>
        </authorList>
    </citation>
    <scope>NUCLEOTIDE SEQUENCE [LARGE SCALE GENOMIC DNA]</scope>
    <source>
        <strain evidence="2 4">ICMP 13684</strain>
        <strain evidence="1 3">ICMP 13685</strain>
    </source>
</reference>
<sequence length="57" mass="6450">MPFAEIVHGFFTSIPLLQGNLLMMVSRPVKSEAPASIGQLRNRDIDDMQMWTFPVSQ</sequence>
<dbReference type="EMBL" id="RBTE01000284">
    <property type="protein sequence ID" value="RMT27634.1"/>
    <property type="molecule type" value="Genomic_DNA"/>
</dbReference>
<gene>
    <name evidence="2" type="ORF">ALP51_03349</name>
    <name evidence="1" type="ORF">ALP70_03699</name>
</gene>
<evidence type="ECO:0000313" key="2">
    <source>
        <dbReference type="EMBL" id="RMT27634.1"/>
    </source>
</evidence>
<evidence type="ECO:0000313" key="1">
    <source>
        <dbReference type="EMBL" id="RMS18636.1"/>
    </source>
</evidence>
<dbReference type="Proteomes" id="UP000269801">
    <property type="component" value="Unassembled WGS sequence"/>
</dbReference>
<dbReference type="AlphaFoldDB" id="A0A3M5AZV5"/>
<protein>
    <submittedName>
        <fullName evidence="1">Uncharacterized protein</fullName>
    </submittedName>
</protein>
<evidence type="ECO:0000313" key="3">
    <source>
        <dbReference type="Proteomes" id="UP000269801"/>
    </source>
</evidence>
<evidence type="ECO:0000313" key="4">
    <source>
        <dbReference type="Proteomes" id="UP000278180"/>
    </source>
</evidence>
<organism evidence="1 3">
    <name type="scientific">Pseudomonas savastanoi</name>
    <name type="common">Pseudomonas syringae pv. savastanoi</name>
    <dbReference type="NCBI Taxonomy" id="29438"/>
    <lineage>
        <taxon>Bacteria</taxon>
        <taxon>Pseudomonadati</taxon>
        <taxon>Pseudomonadota</taxon>
        <taxon>Gammaproteobacteria</taxon>
        <taxon>Pseudomonadales</taxon>
        <taxon>Pseudomonadaceae</taxon>
        <taxon>Pseudomonas</taxon>
    </lineage>
</organism>